<keyword evidence="5 7" id="KW-0687">Ribonucleoprotein</keyword>
<dbReference type="FunFam" id="3.30.420.100:FF:000001">
    <property type="entry name" value="50S ribosomal protein L18"/>
    <property type="match status" value="1"/>
</dbReference>
<comment type="caution">
    <text evidence="8">The sequence shown here is derived from an EMBL/GenBank/DDBJ whole genome shotgun (WGS) entry which is preliminary data.</text>
</comment>
<dbReference type="GO" id="GO:0006412">
    <property type="term" value="P:translation"/>
    <property type="evidence" value="ECO:0007669"/>
    <property type="project" value="UniProtKB-UniRule"/>
</dbReference>
<organism evidence="8 9">
    <name type="scientific">Zunongwangia profunda</name>
    <dbReference type="NCBI Taxonomy" id="398743"/>
    <lineage>
        <taxon>Bacteria</taxon>
        <taxon>Pseudomonadati</taxon>
        <taxon>Bacteroidota</taxon>
        <taxon>Flavobacteriia</taxon>
        <taxon>Flavobacteriales</taxon>
        <taxon>Flavobacteriaceae</taxon>
        <taxon>Zunongwangia</taxon>
    </lineage>
</organism>
<evidence type="ECO:0000256" key="4">
    <source>
        <dbReference type="ARBA" id="ARBA00022980"/>
    </source>
</evidence>
<keyword evidence="2 7" id="KW-0699">rRNA-binding</keyword>
<comment type="function">
    <text evidence="7">This is one of the proteins that bind and probably mediate the attachment of the 5S RNA into the large ribosomal subunit, where it forms part of the central protuberance.</text>
</comment>
<dbReference type="InterPro" id="IPR057268">
    <property type="entry name" value="Ribosomal_L18"/>
</dbReference>
<dbReference type="GO" id="GO:0022625">
    <property type="term" value="C:cytosolic large ribosomal subunit"/>
    <property type="evidence" value="ECO:0007669"/>
    <property type="project" value="TreeGrafter"/>
</dbReference>
<dbReference type="InterPro" id="IPR005484">
    <property type="entry name" value="Ribosomal_uL18_bac/plant/anim"/>
</dbReference>
<comment type="subunit">
    <text evidence="7">Part of the 50S ribosomal subunit; part of the 5S rRNA/L5/L18/L25 subcomplex. Contacts the 5S and 23S rRNAs.</text>
</comment>
<dbReference type="PANTHER" id="PTHR12899">
    <property type="entry name" value="39S RIBOSOMAL PROTEIN L18, MITOCHONDRIAL"/>
    <property type="match status" value="1"/>
</dbReference>
<dbReference type="InterPro" id="IPR004389">
    <property type="entry name" value="Ribosomal_uL18_bac-type"/>
</dbReference>
<evidence type="ECO:0000256" key="1">
    <source>
        <dbReference type="ARBA" id="ARBA00007116"/>
    </source>
</evidence>
<evidence type="ECO:0000256" key="3">
    <source>
        <dbReference type="ARBA" id="ARBA00022884"/>
    </source>
</evidence>
<dbReference type="SUPFAM" id="SSF53137">
    <property type="entry name" value="Translational machinery components"/>
    <property type="match status" value="1"/>
</dbReference>
<reference evidence="8 9" key="1">
    <citation type="journal article" date="2018" name="Nat. Biotechnol.">
        <title>A standardized bacterial taxonomy based on genome phylogeny substantially revises the tree of life.</title>
        <authorList>
            <person name="Parks D.H."/>
            <person name="Chuvochina M."/>
            <person name="Waite D.W."/>
            <person name="Rinke C."/>
            <person name="Skarshewski A."/>
            <person name="Chaumeil P.A."/>
            <person name="Hugenholtz P."/>
        </authorList>
    </citation>
    <scope>NUCLEOTIDE SEQUENCE [LARGE SCALE GENOMIC DNA]</scope>
    <source>
        <strain evidence="8">UBA9359</strain>
    </source>
</reference>
<keyword evidence="3 7" id="KW-0694">RNA-binding</keyword>
<proteinExistence type="inferred from homology"/>
<dbReference type="GO" id="GO:0008097">
    <property type="term" value="F:5S rRNA binding"/>
    <property type="evidence" value="ECO:0007669"/>
    <property type="project" value="TreeGrafter"/>
</dbReference>
<dbReference type="EMBL" id="DPMF01000095">
    <property type="protein sequence ID" value="HCV80264.1"/>
    <property type="molecule type" value="Genomic_DNA"/>
</dbReference>
<evidence type="ECO:0000256" key="6">
    <source>
        <dbReference type="ARBA" id="ARBA00035197"/>
    </source>
</evidence>
<dbReference type="HAMAP" id="MF_01337_B">
    <property type="entry name" value="Ribosomal_uL18_B"/>
    <property type="match status" value="1"/>
</dbReference>
<dbReference type="GO" id="GO:0003735">
    <property type="term" value="F:structural constituent of ribosome"/>
    <property type="evidence" value="ECO:0007669"/>
    <property type="project" value="InterPro"/>
</dbReference>
<dbReference type="AlphaFoldDB" id="A0A3D5IX39"/>
<sequence length="123" mass="14097">MKNISLKNVRNERRRNRSKRDNMFHFERLRMVVYRSSKHISVQIIDDHKGATLVSASSNEKSLQKEIAKTKSKIEISSTVGKVLAERAINNKVNKVVFDRNGYPYHGRVKAVAEAAREAGLKF</sequence>
<dbReference type="Gene3D" id="3.30.420.100">
    <property type="match status" value="1"/>
</dbReference>
<evidence type="ECO:0000256" key="5">
    <source>
        <dbReference type="ARBA" id="ARBA00023274"/>
    </source>
</evidence>
<evidence type="ECO:0000313" key="9">
    <source>
        <dbReference type="Proteomes" id="UP000264330"/>
    </source>
</evidence>
<accession>A0A3D5IX39</accession>
<dbReference type="CDD" id="cd00432">
    <property type="entry name" value="Ribosomal_L18_L5e"/>
    <property type="match status" value="1"/>
</dbReference>
<protein>
    <recommendedName>
        <fullName evidence="6 7">Large ribosomal subunit protein uL18</fullName>
    </recommendedName>
</protein>
<name>A0A3D5IX39_9FLAO</name>
<comment type="similarity">
    <text evidence="1 7">Belongs to the universal ribosomal protein uL18 family.</text>
</comment>
<keyword evidence="4 7" id="KW-0689">Ribosomal protein</keyword>
<evidence type="ECO:0000256" key="2">
    <source>
        <dbReference type="ARBA" id="ARBA00022730"/>
    </source>
</evidence>
<evidence type="ECO:0000313" key="8">
    <source>
        <dbReference type="EMBL" id="HCV80264.1"/>
    </source>
</evidence>
<evidence type="ECO:0000256" key="7">
    <source>
        <dbReference type="HAMAP-Rule" id="MF_01337"/>
    </source>
</evidence>
<dbReference type="PANTHER" id="PTHR12899:SF3">
    <property type="entry name" value="LARGE RIBOSOMAL SUBUNIT PROTEIN UL18M"/>
    <property type="match status" value="1"/>
</dbReference>
<dbReference type="Proteomes" id="UP000264330">
    <property type="component" value="Unassembled WGS sequence"/>
</dbReference>
<dbReference type="NCBIfam" id="TIGR00060">
    <property type="entry name" value="L18_bact"/>
    <property type="match status" value="1"/>
</dbReference>
<gene>
    <name evidence="7" type="primary">rplR</name>
    <name evidence="8" type="ORF">DGQ38_04375</name>
</gene>
<dbReference type="Pfam" id="PF00861">
    <property type="entry name" value="Ribosomal_L18p"/>
    <property type="match status" value="1"/>
</dbReference>